<proteinExistence type="predicted"/>
<keyword evidence="1" id="KW-0175">Coiled coil</keyword>
<dbReference type="Gene3D" id="1.10.10.10">
    <property type="entry name" value="Winged helix-like DNA-binding domain superfamily/Winged helix DNA-binding domain"/>
    <property type="match status" value="1"/>
</dbReference>
<dbReference type="GO" id="GO:0003677">
    <property type="term" value="F:DNA binding"/>
    <property type="evidence" value="ECO:0007669"/>
    <property type="project" value="InterPro"/>
</dbReference>
<evidence type="ECO:0000313" key="2">
    <source>
        <dbReference type="EMBL" id="NTC26575.1"/>
    </source>
</evidence>
<dbReference type="InterPro" id="IPR009057">
    <property type="entry name" value="Homeodomain-like_sf"/>
</dbReference>
<dbReference type="InterPro" id="IPR036388">
    <property type="entry name" value="WH-like_DNA-bd_sf"/>
</dbReference>
<reference evidence="2" key="1">
    <citation type="journal article" date="2020" name="Science">
        <title>Unexpected conservation and global transmission of agrobacterial virulence plasmids.</title>
        <authorList>
            <person name="Weisberg A.J."/>
            <person name="Davis E.W. 2nd"/>
            <person name="Tabima J."/>
            <person name="Belcher M.S."/>
            <person name="Miller M."/>
            <person name="Kuo C.H."/>
            <person name="Loper J.E."/>
            <person name="Grunwald N.J."/>
            <person name="Putnam M.L."/>
            <person name="Chang J.H."/>
        </authorList>
    </citation>
    <scope>NUCLEOTIDE SEQUENCE</scope>
    <source>
        <strain evidence="2">17-1853-1a</strain>
    </source>
</reference>
<organism evidence="2 3">
    <name type="scientific">Agrobacterium tumefaciens</name>
    <dbReference type="NCBI Taxonomy" id="358"/>
    <lineage>
        <taxon>Bacteria</taxon>
        <taxon>Pseudomonadati</taxon>
        <taxon>Pseudomonadota</taxon>
        <taxon>Alphaproteobacteria</taxon>
        <taxon>Hyphomicrobiales</taxon>
        <taxon>Rhizobiaceae</taxon>
        <taxon>Rhizobium/Agrobacterium group</taxon>
        <taxon>Agrobacterium</taxon>
        <taxon>Agrobacterium tumefaciens complex</taxon>
    </lineage>
</organism>
<sequence>MNKRYSDQLRDRAVALVDERRLRNPRDRTIFREVAEDLKIGEQSLRLWVRQFDSGRTALSPTETKVNGEPIPEHVEAEIESLRRKIQKLQAENDVLKRAFVVFSSEWSK</sequence>
<name>A0AA44J627_AGRTU</name>
<accession>A0AA44J627</accession>
<dbReference type="InterPro" id="IPR002514">
    <property type="entry name" value="Transposase_8"/>
</dbReference>
<dbReference type="GO" id="GO:0006313">
    <property type="term" value="P:DNA transposition"/>
    <property type="evidence" value="ECO:0007669"/>
    <property type="project" value="InterPro"/>
</dbReference>
<protein>
    <submittedName>
        <fullName evidence="2">Transposase</fullName>
    </submittedName>
</protein>
<dbReference type="RefSeq" id="WP_065694845.1">
    <property type="nucleotide sequence ID" value="NZ_CP123840.1"/>
</dbReference>
<dbReference type="SUPFAM" id="SSF46689">
    <property type="entry name" value="Homeodomain-like"/>
    <property type="match status" value="1"/>
</dbReference>
<dbReference type="GO" id="GO:0004803">
    <property type="term" value="F:transposase activity"/>
    <property type="evidence" value="ECO:0007669"/>
    <property type="project" value="InterPro"/>
</dbReference>
<dbReference type="EMBL" id="JAAMAY010000001">
    <property type="protein sequence ID" value="NTC26575.1"/>
    <property type="molecule type" value="Genomic_DNA"/>
</dbReference>
<comment type="caution">
    <text evidence="2">The sequence shown here is derived from an EMBL/GenBank/DDBJ whole genome shotgun (WGS) entry which is preliminary data.</text>
</comment>
<feature type="coiled-coil region" evidence="1">
    <location>
        <begin position="72"/>
        <end position="99"/>
    </location>
</feature>
<evidence type="ECO:0000313" key="3">
    <source>
        <dbReference type="Proteomes" id="UP000702952"/>
    </source>
</evidence>
<evidence type="ECO:0000256" key="1">
    <source>
        <dbReference type="SAM" id="Coils"/>
    </source>
</evidence>
<gene>
    <name evidence="2" type="ORF">G6M46_00180</name>
</gene>
<dbReference type="Pfam" id="PF01527">
    <property type="entry name" value="HTH_Tnp_1"/>
    <property type="match status" value="1"/>
</dbReference>
<dbReference type="AlphaFoldDB" id="A0AA44J627"/>
<dbReference type="Proteomes" id="UP000702952">
    <property type="component" value="Unassembled WGS sequence"/>
</dbReference>